<evidence type="ECO:0000256" key="3">
    <source>
        <dbReference type="ARBA" id="ARBA00022448"/>
    </source>
</evidence>
<feature type="transmembrane region" description="Helical" evidence="7">
    <location>
        <begin position="288"/>
        <end position="312"/>
    </location>
</feature>
<dbReference type="GO" id="GO:0016020">
    <property type="term" value="C:membrane"/>
    <property type="evidence" value="ECO:0007669"/>
    <property type="project" value="TreeGrafter"/>
</dbReference>
<dbReference type="InterPro" id="IPR011701">
    <property type="entry name" value="MFS"/>
</dbReference>
<accession>M3HN72</accession>
<organism evidence="9 10">
    <name type="scientific">Candida maltosa (strain Xu316)</name>
    <name type="common">Yeast</name>
    <dbReference type="NCBI Taxonomy" id="1245528"/>
    <lineage>
        <taxon>Eukaryota</taxon>
        <taxon>Fungi</taxon>
        <taxon>Dikarya</taxon>
        <taxon>Ascomycota</taxon>
        <taxon>Saccharomycotina</taxon>
        <taxon>Pichiomycetes</taxon>
        <taxon>Debaryomycetaceae</taxon>
        <taxon>Candida/Lodderomyces clade</taxon>
        <taxon>Candida</taxon>
    </lineage>
</organism>
<feature type="transmembrane region" description="Helical" evidence="7">
    <location>
        <begin position="106"/>
        <end position="127"/>
    </location>
</feature>
<feature type="transmembrane region" description="Helical" evidence="7">
    <location>
        <begin position="355"/>
        <end position="375"/>
    </location>
</feature>
<dbReference type="Pfam" id="PF07690">
    <property type="entry name" value="MFS_1"/>
    <property type="match status" value="1"/>
</dbReference>
<dbReference type="GO" id="GO:0022857">
    <property type="term" value="F:transmembrane transporter activity"/>
    <property type="evidence" value="ECO:0007669"/>
    <property type="project" value="InterPro"/>
</dbReference>
<evidence type="ECO:0000259" key="8">
    <source>
        <dbReference type="PROSITE" id="PS50850"/>
    </source>
</evidence>
<dbReference type="Proteomes" id="UP000011777">
    <property type="component" value="Unassembled WGS sequence"/>
</dbReference>
<feature type="transmembrane region" description="Helical" evidence="7">
    <location>
        <begin position="451"/>
        <end position="469"/>
    </location>
</feature>
<evidence type="ECO:0000256" key="6">
    <source>
        <dbReference type="ARBA" id="ARBA00023136"/>
    </source>
</evidence>
<dbReference type="InterPro" id="IPR036259">
    <property type="entry name" value="MFS_trans_sf"/>
</dbReference>
<feature type="transmembrane region" description="Helical" evidence="7">
    <location>
        <begin position="167"/>
        <end position="190"/>
    </location>
</feature>
<evidence type="ECO:0000256" key="5">
    <source>
        <dbReference type="ARBA" id="ARBA00022989"/>
    </source>
</evidence>
<dbReference type="Gene3D" id="1.20.1250.20">
    <property type="entry name" value="MFS general substrate transporter like domains"/>
    <property type="match status" value="2"/>
</dbReference>
<feature type="transmembrane region" description="Helical" evidence="7">
    <location>
        <begin position="419"/>
        <end position="439"/>
    </location>
</feature>
<comment type="caution">
    <text evidence="9">The sequence shown here is derived from an EMBL/GenBank/DDBJ whole genome shotgun (WGS) entry which is preliminary data.</text>
</comment>
<keyword evidence="5 7" id="KW-1133">Transmembrane helix</keyword>
<evidence type="ECO:0000313" key="9">
    <source>
        <dbReference type="EMBL" id="EMG48922.1"/>
    </source>
</evidence>
<feature type="transmembrane region" description="Helical" evidence="7">
    <location>
        <begin position="202"/>
        <end position="221"/>
    </location>
</feature>
<keyword evidence="6 7" id="KW-0472">Membrane</keyword>
<keyword evidence="10" id="KW-1185">Reference proteome</keyword>
<feature type="transmembrane region" description="Helical" evidence="7">
    <location>
        <begin position="42"/>
        <end position="60"/>
    </location>
</feature>
<proteinExistence type="inferred from homology"/>
<dbReference type="HOGENOM" id="CLU_021993_0_2_1"/>
<keyword evidence="4 7" id="KW-0812">Transmembrane</keyword>
<protein>
    <recommendedName>
        <fullName evidence="8">Major facilitator superfamily (MFS) profile domain-containing protein</fullName>
    </recommendedName>
</protein>
<dbReference type="PANTHER" id="PTHR23514:SF3">
    <property type="entry name" value="BYPASS OF STOP CODON PROTEIN 6"/>
    <property type="match status" value="1"/>
</dbReference>
<feature type="transmembrane region" description="Helical" evidence="7">
    <location>
        <begin position="324"/>
        <end position="343"/>
    </location>
</feature>
<feature type="transmembrane region" description="Helical" evidence="7">
    <location>
        <begin position="381"/>
        <end position="407"/>
    </location>
</feature>
<comment type="subcellular location">
    <subcellularLocation>
        <location evidence="1">Endomembrane system</location>
        <topology evidence="1">Multi-pass membrane protein</topology>
    </subcellularLocation>
</comment>
<dbReference type="eggNOG" id="ENOG502QQA7">
    <property type="taxonomic scope" value="Eukaryota"/>
</dbReference>
<evidence type="ECO:0000256" key="2">
    <source>
        <dbReference type="ARBA" id="ARBA00008335"/>
    </source>
</evidence>
<dbReference type="GO" id="GO:0012505">
    <property type="term" value="C:endomembrane system"/>
    <property type="evidence" value="ECO:0007669"/>
    <property type="project" value="UniProtKB-SubCell"/>
</dbReference>
<sequence>MSDTSTEPSNLPIPEFQNVQHEVEFEGEVLTIDTTNWRHSRLLQLQILTSFGVFILFGLAEQTVGTIIPKLQEHYSINDVQISFIYFCSVTGYLVTAMVNSITHEYLGIKGVAVLGATSMASAYFIASKTPPFVIFLVCYFFSGVGFGTLDASLNTWMGNLTDSNQLLGILHGCYGIGSLISPALISHLLSKSKTPWKWNEYYIVLSVVAAFCSTAIILTFKYETPKKYKYTSQLRHKKSKPTNDSVELNTFKDNTIDEEFEIGDDSEEDDTDDSHSASFREVLSKGLVWAFALILFIYVGGEAAFAAWLVTFLLRIKNLDYKVASYMATTFWTGVTIGRIGLGFVTAHYFSTELWANFVYILVSFVGCLTFWFLTFTNWIWLLFIIVLITGTAIGPIFPTTIVASVNILPSKYQASGIGFICAFGGGGGAGIPFLIGLLAESSEVGLRTYPLIISIMFGVLLAYWVFIMKKYSLDYKRNAI</sequence>
<evidence type="ECO:0000256" key="7">
    <source>
        <dbReference type="SAM" id="Phobius"/>
    </source>
</evidence>
<name>M3HN72_CANMX</name>
<evidence type="ECO:0000256" key="4">
    <source>
        <dbReference type="ARBA" id="ARBA00022692"/>
    </source>
</evidence>
<keyword evidence="3" id="KW-0813">Transport</keyword>
<dbReference type="InterPro" id="IPR051788">
    <property type="entry name" value="MFS_Transporter"/>
</dbReference>
<dbReference type="STRING" id="1245528.M3HN72"/>
<gene>
    <name evidence="9" type="ORF">G210_0442</name>
</gene>
<feature type="domain" description="Major facilitator superfamily (MFS) profile" evidence="8">
    <location>
        <begin position="46"/>
        <end position="474"/>
    </location>
</feature>
<evidence type="ECO:0000256" key="1">
    <source>
        <dbReference type="ARBA" id="ARBA00004127"/>
    </source>
</evidence>
<dbReference type="OrthoDB" id="413079at2759"/>
<dbReference type="SUPFAM" id="SSF103473">
    <property type="entry name" value="MFS general substrate transporter"/>
    <property type="match status" value="1"/>
</dbReference>
<dbReference type="OMA" id="ALQLLYW"/>
<reference evidence="9 10" key="1">
    <citation type="submission" date="2013-02" db="EMBL/GenBank/DDBJ databases">
        <title>Genome sequence of Candida maltosa Xu316, a potential industrial strain for xylitol and ethanol production.</title>
        <authorList>
            <person name="Yu J."/>
            <person name="Wang Q."/>
            <person name="Geng X."/>
            <person name="Bao W."/>
            <person name="He P."/>
            <person name="Cai J."/>
        </authorList>
    </citation>
    <scope>NUCLEOTIDE SEQUENCE [LARGE SCALE GENOMIC DNA]</scope>
    <source>
        <strain evidence="10">Xu316</strain>
    </source>
</reference>
<feature type="transmembrane region" description="Helical" evidence="7">
    <location>
        <begin position="80"/>
        <end position="99"/>
    </location>
</feature>
<dbReference type="EMBL" id="AOGT01000900">
    <property type="protein sequence ID" value="EMG48922.1"/>
    <property type="molecule type" value="Genomic_DNA"/>
</dbReference>
<dbReference type="InterPro" id="IPR020846">
    <property type="entry name" value="MFS_dom"/>
</dbReference>
<dbReference type="PANTHER" id="PTHR23514">
    <property type="entry name" value="BYPASS OF STOP CODON PROTEIN 6"/>
    <property type="match status" value="1"/>
</dbReference>
<comment type="similarity">
    <text evidence="2">Belongs to the major facilitator superfamily.</text>
</comment>
<dbReference type="AlphaFoldDB" id="M3HN72"/>
<dbReference type="PROSITE" id="PS50850">
    <property type="entry name" value="MFS"/>
    <property type="match status" value="1"/>
</dbReference>
<evidence type="ECO:0000313" key="10">
    <source>
        <dbReference type="Proteomes" id="UP000011777"/>
    </source>
</evidence>
<feature type="transmembrane region" description="Helical" evidence="7">
    <location>
        <begin position="133"/>
        <end position="155"/>
    </location>
</feature>